<accession>A0A0F9LRX3</accession>
<reference evidence="2" key="1">
    <citation type="journal article" date="2015" name="Nature">
        <title>Complex archaea that bridge the gap between prokaryotes and eukaryotes.</title>
        <authorList>
            <person name="Spang A."/>
            <person name="Saw J.H."/>
            <person name="Jorgensen S.L."/>
            <person name="Zaremba-Niedzwiedzka K."/>
            <person name="Martijn J."/>
            <person name="Lind A.E."/>
            <person name="van Eijk R."/>
            <person name="Schleper C."/>
            <person name="Guy L."/>
            <person name="Ettema T.J."/>
        </authorList>
    </citation>
    <scope>NUCLEOTIDE SEQUENCE</scope>
</reference>
<protein>
    <recommendedName>
        <fullName evidence="3">DUF1643 domain-containing protein</fullName>
    </recommendedName>
</protein>
<dbReference type="InterPro" id="IPR012441">
    <property type="entry name" value="DUF1643"/>
</dbReference>
<evidence type="ECO:0000256" key="1">
    <source>
        <dbReference type="SAM" id="Phobius"/>
    </source>
</evidence>
<dbReference type="Pfam" id="PF07799">
    <property type="entry name" value="DUF1643"/>
    <property type="match status" value="1"/>
</dbReference>
<dbReference type="AlphaFoldDB" id="A0A0F9LRX3"/>
<evidence type="ECO:0000313" key="2">
    <source>
        <dbReference type="EMBL" id="KKM67130.1"/>
    </source>
</evidence>
<organism evidence="2">
    <name type="scientific">marine sediment metagenome</name>
    <dbReference type="NCBI Taxonomy" id="412755"/>
    <lineage>
        <taxon>unclassified sequences</taxon>
        <taxon>metagenomes</taxon>
        <taxon>ecological metagenomes</taxon>
    </lineage>
</organism>
<evidence type="ECO:0008006" key="3">
    <source>
        <dbReference type="Google" id="ProtNLM"/>
    </source>
</evidence>
<sequence>FYRYTLTRTWSDGPILLWILLNPSTADERKNDPTLRKAIAFSKAWGFGGLVFCNLFAFRSTDPRAMKREEDPVGICNDSVLIMAAHDADQVVCAWGNHGTHRARAREVLELLQDPEEMAGRVPELWCMGTNQNGTPKHPLYLAMSTKLERLLPVVASA</sequence>
<feature type="transmembrane region" description="Helical" evidence="1">
    <location>
        <begin position="38"/>
        <end position="58"/>
    </location>
</feature>
<comment type="caution">
    <text evidence="2">The sequence shown here is derived from an EMBL/GenBank/DDBJ whole genome shotgun (WGS) entry which is preliminary data.</text>
</comment>
<feature type="non-terminal residue" evidence="2">
    <location>
        <position position="1"/>
    </location>
</feature>
<name>A0A0F9LRX3_9ZZZZ</name>
<keyword evidence="1" id="KW-0812">Transmembrane</keyword>
<proteinExistence type="predicted"/>
<keyword evidence="1" id="KW-1133">Transmembrane helix</keyword>
<gene>
    <name evidence="2" type="ORF">LCGC14_1474330</name>
</gene>
<keyword evidence="1" id="KW-0472">Membrane</keyword>
<dbReference type="EMBL" id="LAZR01010405">
    <property type="protein sequence ID" value="KKM67130.1"/>
    <property type="molecule type" value="Genomic_DNA"/>
</dbReference>